<protein>
    <submittedName>
        <fullName evidence="1">Uncharacterized protein</fullName>
    </submittedName>
</protein>
<dbReference type="AlphaFoldDB" id="A0AAN9QKI1"/>
<keyword evidence="2" id="KW-1185">Reference proteome</keyword>
<dbReference type="Proteomes" id="UP001367508">
    <property type="component" value="Unassembled WGS sequence"/>
</dbReference>
<organism evidence="1 2">
    <name type="scientific">Canavalia gladiata</name>
    <name type="common">Sword bean</name>
    <name type="synonym">Dolichos gladiatus</name>
    <dbReference type="NCBI Taxonomy" id="3824"/>
    <lineage>
        <taxon>Eukaryota</taxon>
        <taxon>Viridiplantae</taxon>
        <taxon>Streptophyta</taxon>
        <taxon>Embryophyta</taxon>
        <taxon>Tracheophyta</taxon>
        <taxon>Spermatophyta</taxon>
        <taxon>Magnoliopsida</taxon>
        <taxon>eudicotyledons</taxon>
        <taxon>Gunneridae</taxon>
        <taxon>Pentapetalae</taxon>
        <taxon>rosids</taxon>
        <taxon>fabids</taxon>
        <taxon>Fabales</taxon>
        <taxon>Fabaceae</taxon>
        <taxon>Papilionoideae</taxon>
        <taxon>50 kb inversion clade</taxon>
        <taxon>NPAAA clade</taxon>
        <taxon>indigoferoid/millettioid clade</taxon>
        <taxon>Phaseoleae</taxon>
        <taxon>Canavalia</taxon>
    </lineage>
</organism>
<name>A0AAN9QKI1_CANGL</name>
<proteinExistence type="predicted"/>
<evidence type="ECO:0000313" key="2">
    <source>
        <dbReference type="Proteomes" id="UP001367508"/>
    </source>
</evidence>
<comment type="caution">
    <text evidence="1">The sequence shown here is derived from an EMBL/GenBank/DDBJ whole genome shotgun (WGS) entry which is preliminary data.</text>
</comment>
<evidence type="ECO:0000313" key="1">
    <source>
        <dbReference type="EMBL" id="KAK7338854.1"/>
    </source>
</evidence>
<accession>A0AAN9QKI1</accession>
<dbReference type="EMBL" id="JAYMYQ010000004">
    <property type="protein sequence ID" value="KAK7338854.1"/>
    <property type="molecule type" value="Genomic_DNA"/>
</dbReference>
<gene>
    <name evidence="1" type="ORF">VNO77_19488</name>
</gene>
<sequence>MTHRQQTMNVRRLNKRGLQSSNPGLLGELVLKGTEGKKLVFSFGDFGRRGPPCVRSWLSTRREFLCGLLLLVWCCSSQPQEALPPGTKAPSFPFFSKI</sequence>
<reference evidence="1 2" key="1">
    <citation type="submission" date="2024-01" db="EMBL/GenBank/DDBJ databases">
        <title>The genomes of 5 underutilized Papilionoideae crops provide insights into root nodulation and disease resistanc.</title>
        <authorList>
            <person name="Jiang F."/>
        </authorList>
    </citation>
    <scope>NUCLEOTIDE SEQUENCE [LARGE SCALE GENOMIC DNA]</scope>
    <source>
        <strain evidence="1">LVBAO_FW01</strain>
        <tissue evidence="1">Leaves</tissue>
    </source>
</reference>